<evidence type="ECO:0000256" key="1">
    <source>
        <dbReference type="ARBA" id="ARBA00022536"/>
    </source>
</evidence>
<feature type="repeat" description="LDL-receptor class B" evidence="6">
    <location>
        <begin position="202"/>
        <end position="246"/>
    </location>
</feature>
<dbReference type="FunFam" id="2.120.10.30:FF:000241">
    <property type="entry name" value="Low-density lipoprotein receptor-related protein 6"/>
    <property type="match status" value="2"/>
</dbReference>
<feature type="repeat" description="LDL-receptor class B" evidence="6">
    <location>
        <begin position="435"/>
        <end position="477"/>
    </location>
</feature>
<dbReference type="GO" id="GO:0060070">
    <property type="term" value="P:canonical Wnt signaling pathway"/>
    <property type="evidence" value="ECO:0007669"/>
    <property type="project" value="TreeGrafter"/>
</dbReference>
<dbReference type="InterPro" id="IPR000742">
    <property type="entry name" value="EGF"/>
</dbReference>
<dbReference type="PANTHER" id="PTHR46513">
    <property type="entry name" value="VITELLOGENIN RECEPTOR-LIKE PROTEIN-RELATED-RELATED"/>
    <property type="match status" value="1"/>
</dbReference>
<dbReference type="InterPro" id="IPR050778">
    <property type="entry name" value="Cueball_EGF_LRP_Nidogen"/>
</dbReference>
<keyword evidence="4" id="KW-1015">Disulfide bond</keyword>
<evidence type="ECO:0000256" key="5">
    <source>
        <dbReference type="ARBA" id="ARBA00023180"/>
    </source>
</evidence>
<dbReference type="SUPFAM" id="SSF63825">
    <property type="entry name" value="YWTD domain"/>
    <property type="match status" value="2"/>
</dbReference>
<feature type="domain" description="EGF-like" evidence="7">
    <location>
        <begin position="616"/>
        <end position="657"/>
    </location>
</feature>
<evidence type="ECO:0000256" key="6">
    <source>
        <dbReference type="PROSITE-ProRule" id="PRU00461"/>
    </source>
</evidence>
<dbReference type="PROSITE" id="PS51120">
    <property type="entry name" value="LDLRB"/>
    <property type="match status" value="8"/>
</dbReference>
<keyword evidence="1" id="KW-0245">EGF-like domain</keyword>
<dbReference type="Gene3D" id="2.120.10.30">
    <property type="entry name" value="TolB, C-terminal domain"/>
    <property type="match status" value="2"/>
</dbReference>
<dbReference type="GO" id="GO:0042813">
    <property type="term" value="F:Wnt receptor activity"/>
    <property type="evidence" value="ECO:0007669"/>
    <property type="project" value="TreeGrafter"/>
</dbReference>
<dbReference type="SMART" id="SM00135">
    <property type="entry name" value="LY"/>
    <property type="match status" value="10"/>
</dbReference>
<keyword evidence="5" id="KW-0325">Glycoprotein</keyword>
<dbReference type="EMBL" id="CACVKT020002442">
    <property type="protein sequence ID" value="CAC5377972.1"/>
    <property type="molecule type" value="Genomic_DNA"/>
</dbReference>
<accession>A0A6J8B2D1</accession>
<evidence type="ECO:0000313" key="9">
    <source>
        <dbReference type="Proteomes" id="UP000507470"/>
    </source>
</evidence>
<evidence type="ECO:0000256" key="2">
    <source>
        <dbReference type="ARBA" id="ARBA00022729"/>
    </source>
</evidence>
<proteinExistence type="predicted"/>
<feature type="repeat" description="LDL-receptor class B" evidence="6">
    <location>
        <begin position="478"/>
        <end position="521"/>
    </location>
</feature>
<dbReference type="OrthoDB" id="10046193at2759"/>
<feature type="repeat" description="LDL-receptor class B" evidence="6">
    <location>
        <begin position="158"/>
        <end position="201"/>
    </location>
</feature>
<dbReference type="Pfam" id="PF00058">
    <property type="entry name" value="Ldl_recept_b"/>
    <property type="match status" value="5"/>
</dbReference>
<keyword evidence="2" id="KW-0732">Signal</keyword>
<sequence length="669" mass="76030">METADRKIIIFLCFGGLFLQVSTLLDGTHPHLLYANILQIDSIEIDTWKNNSVVPGLSRAISLDFHYSMGLIFWTDVQEMKIATMHIDNMMNINEDIVRTKIGRPDGIAVDWIYNHLYWTDDVYQHIQVSNLDGSMKRTLIDYGIERPRALALDPNRGIMFFSDWGSVPRIERCGLDGRDRQIIVVTDITWPNGLVIDHKDDRLYWTDGAKYQIKSSTFEGKDVKTIIKDVKYLPHPFGIAVNDQYVYWTNWEYKSLLRTNKYDGSYVEIVQADLTSPMDIKLYDSKVQKDSGANVCGYFNGGCSHLCFPSSPWSEKNVKYTCSCPDGYDIESNNRTCTKHGGNAQLIIAEHQSISRIDLDSLQTDSLVVTGLLNTVAVDFHLEKDLIFWTDVLLKGIYVSYLSGGLLSGLGIRKAIISEDIKTPDGMAVDWIYDHIYWTDAGLDHIQVSNLDGTFRKTLINTRLDEPRAIALLPQEGLMFFTDWGINPKIERCAMDGTERYTIITKEIRWPNGIVIDNIGRRIYWTDGYLQLLKSSTFDGTDAYTIVQFAQKTFPQPFGIDLYDDQIYWTNWNAKSVYTIHKYKGNDMKPVITGLKAPRNLKIISKETQKKGTNLCGNNNGGCQHLCLPVPITLKSAGYSCVCADMFQNDDALNCIKKDPAELVKDEL</sequence>
<evidence type="ECO:0000313" key="8">
    <source>
        <dbReference type="EMBL" id="CAC5377972.1"/>
    </source>
</evidence>
<keyword evidence="9" id="KW-1185">Reference proteome</keyword>
<dbReference type="Pfam" id="PF14670">
    <property type="entry name" value="FXa_inhibition"/>
    <property type="match status" value="1"/>
</dbReference>
<dbReference type="GO" id="GO:0017147">
    <property type="term" value="F:Wnt-protein binding"/>
    <property type="evidence" value="ECO:0007669"/>
    <property type="project" value="TreeGrafter"/>
</dbReference>
<feature type="domain" description="EGF-like" evidence="7">
    <location>
        <begin position="296"/>
        <end position="339"/>
    </location>
</feature>
<dbReference type="AlphaFoldDB" id="A0A6J8B2D1"/>
<dbReference type="SMART" id="SM00181">
    <property type="entry name" value="EGF"/>
    <property type="match status" value="2"/>
</dbReference>
<dbReference type="InterPro" id="IPR011042">
    <property type="entry name" value="6-blade_b-propeller_TolB-like"/>
</dbReference>
<organism evidence="8 9">
    <name type="scientific">Mytilus coruscus</name>
    <name type="common">Sea mussel</name>
    <dbReference type="NCBI Taxonomy" id="42192"/>
    <lineage>
        <taxon>Eukaryota</taxon>
        <taxon>Metazoa</taxon>
        <taxon>Spiralia</taxon>
        <taxon>Lophotrochozoa</taxon>
        <taxon>Mollusca</taxon>
        <taxon>Bivalvia</taxon>
        <taxon>Autobranchia</taxon>
        <taxon>Pteriomorphia</taxon>
        <taxon>Mytilida</taxon>
        <taxon>Mytiloidea</taxon>
        <taxon>Mytilidae</taxon>
        <taxon>Mytilinae</taxon>
        <taxon>Mytilus</taxon>
    </lineage>
</organism>
<dbReference type="GO" id="GO:0005886">
    <property type="term" value="C:plasma membrane"/>
    <property type="evidence" value="ECO:0007669"/>
    <property type="project" value="TreeGrafter"/>
</dbReference>
<evidence type="ECO:0000256" key="3">
    <source>
        <dbReference type="ARBA" id="ARBA00022737"/>
    </source>
</evidence>
<reference evidence="8 9" key="1">
    <citation type="submission" date="2020-06" db="EMBL/GenBank/DDBJ databases">
        <authorList>
            <person name="Li R."/>
            <person name="Bekaert M."/>
        </authorList>
    </citation>
    <scope>NUCLEOTIDE SEQUENCE [LARGE SCALE GENOMIC DNA]</scope>
    <source>
        <strain evidence="9">wild</strain>
    </source>
</reference>
<dbReference type="PANTHER" id="PTHR46513:SF13">
    <property type="entry name" value="EGF-LIKE DOMAIN-CONTAINING PROTEIN"/>
    <property type="match status" value="1"/>
</dbReference>
<feature type="repeat" description="LDL-receptor class B" evidence="6">
    <location>
        <begin position="386"/>
        <end position="434"/>
    </location>
</feature>
<dbReference type="Proteomes" id="UP000507470">
    <property type="component" value="Unassembled WGS sequence"/>
</dbReference>
<name>A0A6J8B2D1_MYTCO</name>
<dbReference type="Gene3D" id="2.10.25.10">
    <property type="entry name" value="Laminin"/>
    <property type="match status" value="1"/>
</dbReference>
<feature type="repeat" description="LDL-receptor class B" evidence="6">
    <location>
        <begin position="115"/>
        <end position="157"/>
    </location>
</feature>
<protein>
    <submittedName>
        <fullName evidence="8">LRP4</fullName>
    </submittedName>
</protein>
<feature type="repeat" description="LDL-receptor class B" evidence="6">
    <location>
        <begin position="522"/>
        <end position="565"/>
    </location>
</feature>
<dbReference type="SUPFAM" id="SSF57196">
    <property type="entry name" value="EGF/Laminin"/>
    <property type="match status" value="1"/>
</dbReference>
<dbReference type="InterPro" id="IPR000033">
    <property type="entry name" value="LDLR_classB_rpt"/>
</dbReference>
<evidence type="ECO:0000259" key="7">
    <source>
        <dbReference type="SMART" id="SM00181"/>
    </source>
</evidence>
<feature type="repeat" description="LDL-receptor class B" evidence="6">
    <location>
        <begin position="70"/>
        <end position="114"/>
    </location>
</feature>
<gene>
    <name evidence="8" type="ORF">MCOR_14223</name>
</gene>
<keyword evidence="3" id="KW-0677">Repeat</keyword>
<evidence type="ECO:0000256" key="4">
    <source>
        <dbReference type="ARBA" id="ARBA00023157"/>
    </source>
</evidence>